<dbReference type="EMBL" id="BC101082">
    <property type="protein sequence ID" value="AAI01083.1"/>
    <property type="molecule type" value="mRNA"/>
</dbReference>
<dbReference type="UCSC" id="uc057tng.1">
    <property type="organism name" value="human"/>
</dbReference>
<dbReference type="AlphaFoldDB" id="Q08ER3"/>
<organism evidence="1">
    <name type="scientific">Homo sapiens</name>
    <name type="common">Human</name>
    <dbReference type="NCBI Taxonomy" id="9606"/>
    <lineage>
        <taxon>Eukaryota</taxon>
        <taxon>Metazoa</taxon>
        <taxon>Chordata</taxon>
        <taxon>Craniata</taxon>
        <taxon>Vertebrata</taxon>
        <taxon>Euteleostomi</taxon>
        <taxon>Mammalia</taxon>
        <taxon>Eutheria</taxon>
        <taxon>Euarchontoglires</taxon>
        <taxon>Primates</taxon>
        <taxon>Haplorrhini</taxon>
        <taxon>Catarrhini</taxon>
        <taxon>Hominidae</taxon>
        <taxon>Homo</taxon>
    </lineage>
</organism>
<name>Q08ER3_HUMAN</name>
<dbReference type="OrthoDB" id="271433at2759"/>
<reference evidence="1" key="1">
    <citation type="journal article" date="2004" name="Genome Res.">
        <title>The status, quality, and expansion of the NIH full-length cDNA project: the Mammalian Gene Collection (MGC).</title>
        <authorList>
            <consortium name="The MGC Project Team"/>
            <person name="Gerhard D.S."/>
            <person name="Wagner L."/>
            <person name="Feingold E.A."/>
            <person name="Shenmen C.M."/>
            <person name="Grouse L.H."/>
            <person name="Schuler G."/>
            <person name="Klein S.L."/>
            <person name="Old S."/>
            <person name="Rasooly R."/>
            <person name="Good P."/>
            <person name="Guyer M."/>
            <person name="Peck A.M."/>
            <person name="Derge J.G."/>
            <person name="Lipman D."/>
            <person name="Collins F.S."/>
            <person name="Jang W."/>
            <person name="Sherry S."/>
            <person name="Feolo M."/>
            <person name="Misquitta L."/>
            <person name="Lee E."/>
            <person name="Rotmistrovsky K."/>
            <person name="Greenhut S.F."/>
            <person name="Schaefer C.F."/>
            <person name="Buetow K."/>
            <person name="Bonner T.I."/>
            <person name="Haussler D."/>
            <person name="Kent J."/>
            <person name="Kiekhaus M."/>
            <person name="Furey T."/>
            <person name="Brent M."/>
            <person name="Prange C."/>
            <person name="Schreiber K."/>
            <person name="Shapiro N."/>
            <person name="Bhat N.K."/>
            <person name="Hopkins R.F."/>
            <person name="Hsie F."/>
            <person name="Driscoll T."/>
            <person name="Soares M.B."/>
            <person name="Casavant T.L."/>
            <person name="Scheetz T.E."/>
            <person name="Brown-stein M.J."/>
            <person name="Usdin T.B."/>
            <person name="Toshiyuki S."/>
            <person name="Carninci P."/>
            <person name="Piao Y."/>
            <person name="Dudekula D.B."/>
            <person name="Ko M.S."/>
            <person name="Kawakami K."/>
            <person name="Suzuki Y."/>
            <person name="Sugano S."/>
            <person name="Gruber C.E."/>
            <person name="Smith M.R."/>
            <person name="Simmons B."/>
            <person name="Moore T."/>
            <person name="Waterman R."/>
            <person name="Johnson S.L."/>
            <person name="Ruan Y."/>
            <person name="Wei C.L."/>
            <person name="Mathavan S."/>
            <person name="Gunaratne P.H."/>
            <person name="Wu J."/>
            <person name="Garcia A.M."/>
            <person name="Hulyk S.W."/>
            <person name="Fuh E."/>
            <person name="Yuan Y."/>
            <person name="Sneed A."/>
            <person name="Kowis C."/>
            <person name="Hodgson A."/>
            <person name="Muzny D.M."/>
            <person name="McPherson J."/>
            <person name="Gibbs R.A."/>
            <person name="Fahey J."/>
            <person name="Helton E."/>
            <person name="Ketteman M."/>
            <person name="Madan A."/>
            <person name="Rodrigues S."/>
            <person name="Sanchez A."/>
            <person name="Whiting M."/>
            <person name="Madari A."/>
            <person name="Young A.C."/>
            <person name="Wetherby K.D."/>
            <person name="Granite S.J."/>
            <person name="Kwong P.N."/>
            <person name="Brinkley C.P."/>
            <person name="Pearson R.L."/>
            <person name="Bouffard G.G."/>
            <person name="Blakesly R.W."/>
            <person name="Green E.D."/>
            <person name="Dickson M.C."/>
            <person name="Rodriguez A.C."/>
            <person name="Grimwood J."/>
            <person name="Schmutz J."/>
            <person name="Myers R.M."/>
            <person name="Butterfield Y.S."/>
            <person name="Griffith M."/>
            <person name="Griffith O.L."/>
            <person name="Krzywinski M.I."/>
            <person name="Liao N."/>
            <person name="Morin R."/>
            <person name="Morrin R."/>
            <person name="Palmquist D."/>
            <person name="Petrescu A.S."/>
            <person name="Skalska U."/>
            <person name="Smailus D.E."/>
            <person name="Stott J.M."/>
            <person name="Schnerch A."/>
            <person name="Schein J.E."/>
            <person name="Jones S.J."/>
            <person name="Holt R.A."/>
            <person name="Baross A."/>
            <person name="Marra M.A."/>
            <person name="Clifton S."/>
            <person name="Makowski K.A."/>
            <person name="Bosak S."/>
            <person name="Malek J."/>
        </authorList>
    </citation>
    <scope>NUCLEOTIDE SEQUENCE [LARGE SCALE MRNA]</scope>
</reference>
<gene>
    <name evidence="1" type="primary">ZNF365</name>
</gene>
<sequence>MSALGQITITVSRCWNTERNQTDKNPCLHGAYLQLRETVKNKDLAKFGCYFPFVEGLFITMRRTS</sequence>
<dbReference type="HOGENOM" id="CLU_2849026_0_0_1"/>
<dbReference type="EMBL" id="BC101085">
    <property type="protein sequence ID" value="AAI01086.1"/>
    <property type="molecule type" value="mRNA"/>
</dbReference>
<proteinExistence type="evidence at transcript level"/>
<accession>Q08ER3</accession>
<accession>A6NCD7</accession>
<protein>
    <submittedName>
        <fullName evidence="1">ZNF365 protein</fullName>
    </submittedName>
</protein>
<evidence type="ECO:0000313" key="1">
    <source>
        <dbReference type="EMBL" id="AAI01086.1"/>
    </source>
</evidence>
<dbReference type="ChiTaRS" id="ZNF365">
    <property type="organism name" value="human"/>
</dbReference>